<organism evidence="1 2">
    <name type="scientific">Boeremia exigua</name>
    <dbReference type="NCBI Taxonomy" id="749465"/>
    <lineage>
        <taxon>Eukaryota</taxon>
        <taxon>Fungi</taxon>
        <taxon>Dikarya</taxon>
        <taxon>Ascomycota</taxon>
        <taxon>Pezizomycotina</taxon>
        <taxon>Dothideomycetes</taxon>
        <taxon>Pleosporomycetidae</taxon>
        <taxon>Pleosporales</taxon>
        <taxon>Pleosporineae</taxon>
        <taxon>Didymellaceae</taxon>
        <taxon>Boeremia</taxon>
    </lineage>
</organism>
<sequence length="579" mass="61822">MTEPKHSPRTNNVEAGSDSSFSQQEVDLNGATDPVVAPERKAGHEHDAYPEGIALISILAGVAVSFFLVFLDMAIMSTVTPAVTARFDALTDIGWYASAYQLTSAACTPLTGKIYTYFQIRWSFLVFFLIFEIGSALTGAAVSSNMFIVGRAIAGIGSAGLFTGMMTIVANVLPLHKRPAILGGIMGLGQLGIAGGPLIGGAFASNSSWRWCFYLNLFLFPFVTIAFLINTVPEVEVKPHWRSVLSTATKSLDLVGFVLISGGVLMFLLGLQYGGNEFAWDSSVVIGLIVGGVVSFAVFLVWEHRQGDAAMVPWAMLRNGIIRAASITGLFNYGVMLVADYYLAIYFQSVRDDTALESGVHMLPTTLGMLLSMVVAGGLTQTTGYYLPMAITGPCVAAIGYGLLSTLSPTTSTARWIGYQILYGVGSVFGTSSPYMAVQNLVPLRQVPQAMAIVLTVQTFGSSVWLIVANVIFNNSLRRLLRENASVIGMAPDEIIAAGARRVHSLGLSGAALQALLESYAKSISHVMYLGVGLAAGAFAFCWGLGWHNILEIKNREAIVAERNDGMVDEEKEAGKIAA</sequence>
<keyword evidence="2" id="KW-1185">Reference proteome</keyword>
<dbReference type="EMBL" id="JAPHNI010001046">
    <property type="protein sequence ID" value="KAJ8106920.1"/>
    <property type="molecule type" value="Genomic_DNA"/>
</dbReference>
<gene>
    <name evidence="1" type="ORF">OPT61_g9223</name>
</gene>
<dbReference type="Proteomes" id="UP001153331">
    <property type="component" value="Unassembled WGS sequence"/>
</dbReference>
<comment type="caution">
    <text evidence="1">The sequence shown here is derived from an EMBL/GenBank/DDBJ whole genome shotgun (WGS) entry which is preliminary data.</text>
</comment>
<name>A0ACC2HVK4_9PLEO</name>
<protein>
    <submittedName>
        <fullName evidence="1">Uncharacterized protein</fullName>
    </submittedName>
</protein>
<proteinExistence type="predicted"/>
<reference evidence="1" key="1">
    <citation type="submission" date="2022-11" db="EMBL/GenBank/DDBJ databases">
        <title>Genome Sequence of Boeremia exigua.</title>
        <authorList>
            <person name="Buettner E."/>
        </authorList>
    </citation>
    <scope>NUCLEOTIDE SEQUENCE</scope>
    <source>
        <strain evidence="1">CU02</strain>
    </source>
</reference>
<evidence type="ECO:0000313" key="1">
    <source>
        <dbReference type="EMBL" id="KAJ8106920.1"/>
    </source>
</evidence>
<accession>A0ACC2HVK4</accession>
<evidence type="ECO:0000313" key="2">
    <source>
        <dbReference type="Proteomes" id="UP001153331"/>
    </source>
</evidence>